<gene>
    <name evidence="1" type="ORF">OIDMADRAFT_59753</name>
</gene>
<reference evidence="1 2" key="1">
    <citation type="submission" date="2014-04" db="EMBL/GenBank/DDBJ databases">
        <authorList>
            <consortium name="DOE Joint Genome Institute"/>
            <person name="Kuo A."/>
            <person name="Martino E."/>
            <person name="Perotto S."/>
            <person name="Kohler A."/>
            <person name="Nagy L.G."/>
            <person name="Floudas D."/>
            <person name="Copeland A."/>
            <person name="Barry K.W."/>
            <person name="Cichocki N."/>
            <person name="Veneault-Fourrey C."/>
            <person name="LaButti K."/>
            <person name="Lindquist E.A."/>
            <person name="Lipzen A."/>
            <person name="Lundell T."/>
            <person name="Morin E."/>
            <person name="Murat C."/>
            <person name="Sun H."/>
            <person name="Tunlid A."/>
            <person name="Henrissat B."/>
            <person name="Grigoriev I.V."/>
            <person name="Hibbett D.S."/>
            <person name="Martin F."/>
            <person name="Nordberg H.P."/>
            <person name="Cantor M.N."/>
            <person name="Hua S.X."/>
        </authorList>
    </citation>
    <scope>NUCLEOTIDE SEQUENCE [LARGE SCALE GENOMIC DNA]</scope>
    <source>
        <strain evidence="1 2">Zn</strain>
    </source>
</reference>
<proteinExistence type="predicted"/>
<evidence type="ECO:0000313" key="1">
    <source>
        <dbReference type="EMBL" id="KIM95272.1"/>
    </source>
</evidence>
<keyword evidence="2" id="KW-1185">Reference proteome</keyword>
<evidence type="ECO:0000313" key="2">
    <source>
        <dbReference type="Proteomes" id="UP000054321"/>
    </source>
</evidence>
<dbReference type="EMBL" id="KN832887">
    <property type="protein sequence ID" value="KIM95272.1"/>
    <property type="molecule type" value="Genomic_DNA"/>
</dbReference>
<reference evidence="2" key="2">
    <citation type="submission" date="2015-01" db="EMBL/GenBank/DDBJ databases">
        <title>Evolutionary Origins and Diversification of the Mycorrhizal Mutualists.</title>
        <authorList>
            <consortium name="DOE Joint Genome Institute"/>
            <consortium name="Mycorrhizal Genomics Consortium"/>
            <person name="Kohler A."/>
            <person name="Kuo A."/>
            <person name="Nagy L.G."/>
            <person name="Floudas D."/>
            <person name="Copeland A."/>
            <person name="Barry K.W."/>
            <person name="Cichocki N."/>
            <person name="Veneault-Fourrey C."/>
            <person name="LaButti K."/>
            <person name="Lindquist E.A."/>
            <person name="Lipzen A."/>
            <person name="Lundell T."/>
            <person name="Morin E."/>
            <person name="Murat C."/>
            <person name="Riley R."/>
            <person name="Ohm R."/>
            <person name="Sun H."/>
            <person name="Tunlid A."/>
            <person name="Henrissat B."/>
            <person name="Grigoriev I.V."/>
            <person name="Hibbett D.S."/>
            <person name="Martin F."/>
        </authorList>
    </citation>
    <scope>NUCLEOTIDE SEQUENCE [LARGE SCALE GENOMIC DNA]</scope>
    <source>
        <strain evidence="2">Zn</strain>
    </source>
</reference>
<dbReference type="HOGENOM" id="CLU_1496668_0_0_1"/>
<dbReference type="InParanoid" id="A0A0C3D036"/>
<dbReference type="AlphaFoldDB" id="A0A0C3D036"/>
<accession>A0A0C3D036</accession>
<name>A0A0C3D036_OIDMZ</name>
<dbReference type="OrthoDB" id="10601460at2759"/>
<sequence>MSSPILPTPSGSLPPDLQGRPILVTKGQCGDQLAVRIEQQRAKIRVLGLAAEERRQSDQLCIQEQSQKAECRSRDVRQQRVSTAVSTAERRVLFYQQEEQRRKDRQARDDSAMQAFLRYEAAAKEEKEKREGKVREAEGRTLAKVREREQQLALCDQQAYFRGQWVYVENLNRLDPKLSW</sequence>
<protein>
    <submittedName>
        <fullName evidence="1">Uncharacterized protein</fullName>
    </submittedName>
</protein>
<dbReference type="Proteomes" id="UP000054321">
    <property type="component" value="Unassembled WGS sequence"/>
</dbReference>
<organism evidence="1 2">
    <name type="scientific">Oidiodendron maius (strain Zn)</name>
    <dbReference type="NCBI Taxonomy" id="913774"/>
    <lineage>
        <taxon>Eukaryota</taxon>
        <taxon>Fungi</taxon>
        <taxon>Dikarya</taxon>
        <taxon>Ascomycota</taxon>
        <taxon>Pezizomycotina</taxon>
        <taxon>Leotiomycetes</taxon>
        <taxon>Leotiomycetes incertae sedis</taxon>
        <taxon>Myxotrichaceae</taxon>
        <taxon>Oidiodendron</taxon>
    </lineage>
</organism>